<dbReference type="Proteomes" id="UP000712281">
    <property type="component" value="Unassembled WGS sequence"/>
</dbReference>
<name>A0A8S9MPE9_BRACR</name>
<reference evidence="1" key="1">
    <citation type="submission" date="2019-12" db="EMBL/GenBank/DDBJ databases">
        <title>Genome sequencing and annotation of Brassica cretica.</title>
        <authorList>
            <person name="Studholme D.J."/>
            <person name="Sarris P.F."/>
        </authorList>
    </citation>
    <scope>NUCLEOTIDE SEQUENCE</scope>
    <source>
        <strain evidence="1">PFS-001/15</strain>
        <tissue evidence="1">Leaf</tissue>
    </source>
</reference>
<accession>A0A8S9MPE9</accession>
<dbReference type="EMBL" id="QGKW02000007">
    <property type="protein sequence ID" value="KAF2620417.1"/>
    <property type="molecule type" value="Genomic_DNA"/>
</dbReference>
<organism evidence="1 2">
    <name type="scientific">Brassica cretica</name>
    <name type="common">Mustard</name>
    <dbReference type="NCBI Taxonomy" id="69181"/>
    <lineage>
        <taxon>Eukaryota</taxon>
        <taxon>Viridiplantae</taxon>
        <taxon>Streptophyta</taxon>
        <taxon>Embryophyta</taxon>
        <taxon>Tracheophyta</taxon>
        <taxon>Spermatophyta</taxon>
        <taxon>Magnoliopsida</taxon>
        <taxon>eudicotyledons</taxon>
        <taxon>Gunneridae</taxon>
        <taxon>Pentapetalae</taxon>
        <taxon>rosids</taxon>
        <taxon>malvids</taxon>
        <taxon>Brassicales</taxon>
        <taxon>Brassicaceae</taxon>
        <taxon>Brassiceae</taxon>
        <taxon>Brassica</taxon>
    </lineage>
</organism>
<gene>
    <name evidence="1" type="ORF">F2Q68_00038916</name>
</gene>
<comment type="caution">
    <text evidence="1">The sequence shown here is derived from an EMBL/GenBank/DDBJ whole genome shotgun (WGS) entry which is preliminary data.</text>
</comment>
<evidence type="ECO:0000313" key="2">
    <source>
        <dbReference type="Proteomes" id="UP000712281"/>
    </source>
</evidence>
<protein>
    <submittedName>
        <fullName evidence="1">Uncharacterized protein</fullName>
    </submittedName>
</protein>
<evidence type="ECO:0000313" key="1">
    <source>
        <dbReference type="EMBL" id="KAF2620417.1"/>
    </source>
</evidence>
<proteinExistence type="predicted"/>
<sequence length="146" mass="16511">MGASSKEMRSHLNIPINRLLHPRKIVVRVVDMVSWCSLKQTRMFSLANIMSELDGCMWTKRKHGDNKAGQIDGRDVKPGSNHSEAASNAAMEGRFDLCERVLGPRGLVLYRVEQYRGPCWDDGLEPIHWITYLLMFSLSIHTCAGP</sequence>
<dbReference type="AlphaFoldDB" id="A0A8S9MPE9"/>